<dbReference type="GeneID" id="77475005"/>
<reference evidence="3" key="1">
    <citation type="submission" date="2019-09" db="EMBL/GenBank/DDBJ databases">
        <title>Whole genome sequencing of Microbacterium maritypicum.</title>
        <authorList>
            <person name="Lenchi N."/>
        </authorList>
    </citation>
    <scope>NUCLEOTIDE SEQUENCE [LARGE SCALE GENOMIC DNA]</scope>
    <source>
        <strain evidence="3">G1</strain>
    </source>
</reference>
<evidence type="ECO:0000313" key="3">
    <source>
        <dbReference type="Proteomes" id="UP000478836"/>
    </source>
</evidence>
<comment type="caution">
    <text evidence="2">The sequence shown here is derived from an EMBL/GenBank/DDBJ whole genome shotgun (WGS) entry which is preliminary data.</text>
</comment>
<evidence type="ECO:0000256" key="1">
    <source>
        <dbReference type="SAM" id="MobiDB-lite"/>
    </source>
</evidence>
<name>A0ABQ6V801_9MICO</name>
<evidence type="ECO:0008006" key="4">
    <source>
        <dbReference type="Google" id="ProtNLM"/>
    </source>
</evidence>
<dbReference type="RefSeq" id="WP_124894459.1">
    <property type="nucleotide sequence ID" value="NZ_WAAO01000001.1"/>
</dbReference>
<proteinExistence type="predicted"/>
<accession>A0ABQ6V801</accession>
<dbReference type="Proteomes" id="UP000478836">
    <property type="component" value="Unassembled WGS sequence"/>
</dbReference>
<protein>
    <recommendedName>
        <fullName evidence="4">Multidrug transporter</fullName>
    </recommendedName>
</protein>
<feature type="region of interest" description="Disordered" evidence="1">
    <location>
        <begin position="1"/>
        <end position="102"/>
    </location>
</feature>
<feature type="compositionally biased region" description="Basic and acidic residues" evidence="1">
    <location>
        <begin position="22"/>
        <end position="36"/>
    </location>
</feature>
<gene>
    <name evidence="2" type="ORF">F6A08_01025</name>
</gene>
<dbReference type="EMBL" id="WAAO01000001">
    <property type="protein sequence ID" value="KAB1866443.1"/>
    <property type="molecule type" value="Genomic_DNA"/>
</dbReference>
<organism evidence="2 3">
    <name type="scientific">Microbacterium algeriense</name>
    <dbReference type="NCBI Taxonomy" id="2615184"/>
    <lineage>
        <taxon>Bacteria</taxon>
        <taxon>Bacillati</taxon>
        <taxon>Actinomycetota</taxon>
        <taxon>Actinomycetes</taxon>
        <taxon>Micrococcales</taxon>
        <taxon>Microbacteriaceae</taxon>
        <taxon>Microbacterium</taxon>
    </lineage>
</organism>
<feature type="compositionally biased region" description="Basic and acidic residues" evidence="1">
    <location>
        <begin position="72"/>
        <end position="88"/>
    </location>
</feature>
<sequence>MSGIEDQGLRPENVTSPADGDAEARIAEHLAERGGEDTPASGDVPAGGAGADSGAAAAVGVEPGSRSSVPDESTHNDEPGIGTRRPDVDEADRDEGDPGASA</sequence>
<evidence type="ECO:0000313" key="2">
    <source>
        <dbReference type="EMBL" id="KAB1866443.1"/>
    </source>
</evidence>
<keyword evidence="3" id="KW-1185">Reference proteome</keyword>
<feature type="compositionally biased region" description="Acidic residues" evidence="1">
    <location>
        <begin position="89"/>
        <end position="102"/>
    </location>
</feature>